<reference evidence="2 3" key="1">
    <citation type="submission" date="2018-01" db="EMBL/GenBank/DDBJ databases">
        <title>Genomic Encyclopedia of Type Strains, Phase III (KMG-III): the genomes of soil and plant-associated and newly described type strains.</title>
        <authorList>
            <person name="Whitman W."/>
        </authorList>
    </citation>
    <scope>NUCLEOTIDE SEQUENCE [LARGE SCALE GENOMIC DNA]</scope>
    <source>
        <strain evidence="2 3">JCM 18070</strain>
    </source>
</reference>
<dbReference type="Pfam" id="PF11769">
    <property type="entry name" value="DUF3313"/>
    <property type="match status" value="1"/>
</dbReference>
<accession>A0A2S4LYL6</accession>
<gene>
    <name evidence="2" type="ORF">B0G62_11856</name>
</gene>
<evidence type="ECO:0000313" key="3">
    <source>
        <dbReference type="Proteomes" id="UP000237381"/>
    </source>
</evidence>
<dbReference type="PROSITE" id="PS51257">
    <property type="entry name" value="PROKAR_LIPOPROTEIN"/>
    <property type="match status" value="1"/>
</dbReference>
<protein>
    <submittedName>
        <fullName evidence="2">Uncharacterized protein DUF3313</fullName>
    </submittedName>
</protein>
<proteinExistence type="predicted"/>
<feature type="signal peptide" evidence="1">
    <location>
        <begin position="1"/>
        <end position="19"/>
    </location>
</feature>
<sequence>MRKKLLVIGCILLAGCASTAPVPHESLPSSTQLQTNPQDKDGRVPYVYAVPGVEWRRYTNVMVDPVAIYHGTDAQFKSTTEADRDAIAAYMQGQFTDVLKGHYTIVQVAAPDTLRIHLTLTGIATSTPVLAALTKISPAGLVINTVNNLQGRPAILTGSVSYAVDIYDSTSSRLLRAYTAWQYPGAENIAASFGALGAAKAGVRNGAQSLLAQLQ</sequence>
<comment type="caution">
    <text evidence="2">The sequence shown here is derived from an EMBL/GenBank/DDBJ whole genome shotgun (WGS) entry which is preliminary data.</text>
</comment>
<evidence type="ECO:0000256" key="1">
    <source>
        <dbReference type="SAM" id="SignalP"/>
    </source>
</evidence>
<dbReference type="RefSeq" id="WP_103706817.1">
    <property type="nucleotide sequence ID" value="NZ_PQGA01000018.1"/>
</dbReference>
<keyword evidence="3" id="KW-1185">Reference proteome</keyword>
<evidence type="ECO:0000313" key="2">
    <source>
        <dbReference type="EMBL" id="POR47465.1"/>
    </source>
</evidence>
<dbReference type="AlphaFoldDB" id="A0A2S4LYL6"/>
<dbReference type="InterPro" id="IPR021747">
    <property type="entry name" value="DUF3313"/>
</dbReference>
<dbReference type="OrthoDB" id="7585546at2"/>
<dbReference type="EMBL" id="PQGA01000018">
    <property type="protein sequence ID" value="POR47465.1"/>
    <property type="molecule type" value="Genomic_DNA"/>
</dbReference>
<name>A0A2S4LYL6_9BURK</name>
<organism evidence="2 3">
    <name type="scientific">Paraburkholderia eburnea</name>
    <dbReference type="NCBI Taxonomy" id="1189126"/>
    <lineage>
        <taxon>Bacteria</taxon>
        <taxon>Pseudomonadati</taxon>
        <taxon>Pseudomonadota</taxon>
        <taxon>Betaproteobacteria</taxon>
        <taxon>Burkholderiales</taxon>
        <taxon>Burkholderiaceae</taxon>
        <taxon>Paraburkholderia</taxon>
    </lineage>
</organism>
<keyword evidence="1" id="KW-0732">Signal</keyword>
<dbReference type="Proteomes" id="UP000237381">
    <property type="component" value="Unassembled WGS sequence"/>
</dbReference>
<feature type="chain" id="PRO_5015490309" evidence="1">
    <location>
        <begin position="20"/>
        <end position="215"/>
    </location>
</feature>